<comment type="caution">
    <text evidence="2">The sequence shown here is derived from an EMBL/GenBank/DDBJ whole genome shotgun (WGS) entry which is preliminary data.</text>
</comment>
<name>A0A9X5RNA1_BACTU</name>
<sequence length="155" mass="17924">MEWLDKAANNAKEENEMTKKLKAKEKEMEEKYPDYLMQLWSEFNNVFDEIQEKFGTELATIRITDNQLTIKISDVTINAIAEKQGSMGGLAPVNLTYKAKNVSGGPALPYETLVLTLEGKWIYQERNPQQRLVSKEFGKEQIIEVFKVALWKYLK</sequence>
<dbReference type="EMBL" id="LXLI01000026">
    <property type="protein sequence ID" value="OFC91918.1"/>
    <property type="molecule type" value="Genomic_DNA"/>
</dbReference>
<organism evidence="2 3">
    <name type="scientific">Bacillus thuringiensis</name>
    <dbReference type="NCBI Taxonomy" id="1428"/>
    <lineage>
        <taxon>Bacteria</taxon>
        <taxon>Bacillati</taxon>
        <taxon>Bacillota</taxon>
        <taxon>Bacilli</taxon>
        <taxon>Bacillales</taxon>
        <taxon>Bacillaceae</taxon>
        <taxon>Bacillus</taxon>
        <taxon>Bacillus cereus group</taxon>
    </lineage>
</organism>
<gene>
    <name evidence="2" type="ORF">BTGOE4_36160</name>
</gene>
<keyword evidence="1" id="KW-0175">Coiled coil</keyword>
<evidence type="ECO:0000256" key="1">
    <source>
        <dbReference type="SAM" id="Coils"/>
    </source>
</evidence>
<dbReference type="AlphaFoldDB" id="A0A9X5RNA1"/>
<proteinExistence type="predicted"/>
<evidence type="ECO:0000313" key="2">
    <source>
        <dbReference type="EMBL" id="OFC91918.1"/>
    </source>
</evidence>
<evidence type="ECO:0000313" key="3">
    <source>
        <dbReference type="Proteomes" id="UP000175994"/>
    </source>
</evidence>
<reference evidence="2 3" key="1">
    <citation type="submission" date="2016-04" db="EMBL/GenBank/DDBJ databases">
        <title>Bacillus thuringiensis and Bacillus weihenstephanensis as novel biocontrol agents of wilt causing Verticillium species.</title>
        <authorList>
            <person name="Hollensteiner J."/>
            <person name="Wemheuer F."/>
            <person name="Harting R."/>
            <person name="Kolarzyk A."/>
            <person name="Diaz-Valerio S."/>
            <person name="Poehlein A."/>
            <person name="Brzuszkiewicz E."/>
            <person name="Nesemann K."/>
            <person name="Braus-Stromeyer S."/>
            <person name="Braus G."/>
            <person name="Daniel R."/>
            <person name="Liesegang H."/>
        </authorList>
    </citation>
    <scope>NUCLEOTIDE SEQUENCE [LARGE SCALE GENOMIC DNA]</scope>
    <source>
        <strain evidence="2 3">GOE4</strain>
    </source>
</reference>
<protein>
    <submittedName>
        <fullName evidence="2">Uncharacterized protein</fullName>
    </submittedName>
</protein>
<dbReference type="Proteomes" id="UP000175994">
    <property type="component" value="Unassembled WGS sequence"/>
</dbReference>
<feature type="coiled-coil region" evidence="1">
    <location>
        <begin position="4"/>
        <end position="31"/>
    </location>
</feature>
<dbReference type="RefSeq" id="WP_070184131.1">
    <property type="nucleotide sequence ID" value="NZ_JBBCLE010000001.1"/>
</dbReference>
<accession>A0A9X5RNA1</accession>